<dbReference type="AlphaFoldDB" id="A0A7J7K240"/>
<keyword evidence="2" id="KW-1185">Reference proteome</keyword>
<proteinExistence type="predicted"/>
<dbReference type="OrthoDB" id="6097333at2759"/>
<dbReference type="SUPFAM" id="SSF53098">
    <property type="entry name" value="Ribonuclease H-like"/>
    <property type="match status" value="1"/>
</dbReference>
<dbReference type="EMBL" id="VXIV02001490">
    <property type="protein sequence ID" value="KAF6032699.1"/>
    <property type="molecule type" value="Genomic_DNA"/>
</dbReference>
<gene>
    <name evidence="1" type="ORF">EB796_009040</name>
</gene>
<sequence>MIRSILRLSEERIADLGCPKLLTNDRKTHEDVCDILVPFEKATHAVQGDQGVTASFVIPCIGGTKLQLAEMTQKYNCRFVLALQTSFTKRMALYENKEVFLLATALDPRFKLKWCQGSELEKLTIDLVHKAERVAAVKEPFIEET</sequence>
<dbReference type="Proteomes" id="UP000593567">
    <property type="component" value="Unassembled WGS sequence"/>
</dbReference>
<comment type="caution">
    <text evidence="1">The sequence shown here is derived from an EMBL/GenBank/DDBJ whole genome shotgun (WGS) entry which is preliminary data.</text>
</comment>
<reference evidence="1" key="1">
    <citation type="submission" date="2020-06" db="EMBL/GenBank/DDBJ databases">
        <title>Draft genome of Bugula neritina, a colonial animal packing powerful symbionts and potential medicines.</title>
        <authorList>
            <person name="Rayko M."/>
        </authorList>
    </citation>
    <scope>NUCLEOTIDE SEQUENCE [LARGE SCALE GENOMIC DNA]</scope>
    <source>
        <strain evidence="1">Kwan_BN1</strain>
    </source>
</reference>
<evidence type="ECO:0000313" key="1">
    <source>
        <dbReference type="EMBL" id="KAF6032699.1"/>
    </source>
</evidence>
<dbReference type="InterPro" id="IPR012337">
    <property type="entry name" value="RNaseH-like_sf"/>
</dbReference>
<organism evidence="1 2">
    <name type="scientific">Bugula neritina</name>
    <name type="common">Brown bryozoan</name>
    <name type="synonym">Sertularia neritina</name>
    <dbReference type="NCBI Taxonomy" id="10212"/>
    <lineage>
        <taxon>Eukaryota</taxon>
        <taxon>Metazoa</taxon>
        <taxon>Spiralia</taxon>
        <taxon>Lophotrochozoa</taxon>
        <taxon>Bryozoa</taxon>
        <taxon>Gymnolaemata</taxon>
        <taxon>Cheilostomatida</taxon>
        <taxon>Flustrina</taxon>
        <taxon>Buguloidea</taxon>
        <taxon>Bugulidae</taxon>
        <taxon>Bugula</taxon>
    </lineage>
</organism>
<evidence type="ECO:0000313" key="2">
    <source>
        <dbReference type="Proteomes" id="UP000593567"/>
    </source>
</evidence>
<name>A0A7J7K240_BUGNE</name>
<accession>A0A7J7K240</accession>
<protein>
    <submittedName>
        <fullName evidence="1">Uncharacterized protein</fullName>
    </submittedName>
</protein>